<protein>
    <recommendedName>
        <fullName evidence="3">Lipoprotein</fullName>
    </recommendedName>
</protein>
<proteinExistence type="predicted"/>
<dbReference type="AlphaFoldDB" id="A0A222EPF2"/>
<dbReference type="PROSITE" id="PS51257">
    <property type="entry name" value="PROKAR_LIPOPROTEIN"/>
    <property type="match status" value="1"/>
</dbReference>
<accession>A0A222EPF2</accession>
<gene>
    <name evidence="1" type="ORF">SCORR_v1c03690</name>
</gene>
<organism evidence="1 2">
    <name type="scientific">Spiroplasma corruscae</name>
    <dbReference type="NCBI Taxonomy" id="216934"/>
    <lineage>
        <taxon>Bacteria</taxon>
        <taxon>Bacillati</taxon>
        <taxon>Mycoplasmatota</taxon>
        <taxon>Mollicutes</taxon>
        <taxon>Entomoplasmatales</taxon>
        <taxon>Spiroplasmataceae</taxon>
        <taxon>Spiroplasma</taxon>
    </lineage>
</organism>
<dbReference type="RefSeq" id="WP_094048612.1">
    <property type="nucleotide sequence ID" value="NZ_CP022535.1"/>
</dbReference>
<dbReference type="Proteomes" id="UP000203229">
    <property type="component" value="Chromosome"/>
</dbReference>
<evidence type="ECO:0008006" key="3">
    <source>
        <dbReference type="Google" id="ProtNLM"/>
    </source>
</evidence>
<evidence type="ECO:0000313" key="2">
    <source>
        <dbReference type="Proteomes" id="UP000203229"/>
    </source>
</evidence>
<sequence length="192" mass="22447">MNNLFRKFFLCSFAIFIILISNLVISCGSNNLDNTTINNNVKELNYKEGKNENDINSLLMSVETKIYSDKVNPLILENNKLAIDYKDTESYRTKNSDWSYDVMGYKGTYLEVDNISNYAFSKSIRDIFEETTTLKNKDANKDYWSYFLTISGKKGESEFTLRIYLEVGTYYDDIKLVSCINFERYKKIIKIL</sequence>
<reference evidence="1 2" key="1">
    <citation type="submission" date="2017-07" db="EMBL/GenBank/DDBJ databases">
        <title>Complete genome sequence of Spiroplasma corruscae EC-1 (DSM 19793).</title>
        <authorList>
            <person name="Tsai Y.-M."/>
            <person name="Lo W.-S."/>
            <person name="Kuo C.-H."/>
        </authorList>
    </citation>
    <scope>NUCLEOTIDE SEQUENCE [LARGE SCALE GENOMIC DNA]</scope>
    <source>
        <strain evidence="1 2">EC-1</strain>
    </source>
</reference>
<dbReference type="EMBL" id="CP022535">
    <property type="protein sequence ID" value="ASP28143.1"/>
    <property type="molecule type" value="Genomic_DNA"/>
</dbReference>
<dbReference type="KEGG" id="scou:SCORR_v1c03690"/>
<keyword evidence="2" id="KW-1185">Reference proteome</keyword>
<name>A0A222EPF2_9MOLU</name>
<evidence type="ECO:0000313" key="1">
    <source>
        <dbReference type="EMBL" id="ASP28143.1"/>
    </source>
</evidence>
<dbReference type="OrthoDB" id="391313at2"/>